<evidence type="ECO:0000313" key="3">
    <source>
        <dbReference type="Proteomes" id="UP001565236"/>
    </source>
</evidence>
<evidence type="ECO:0000256" key="1">
    <source>
        <dbReference type="SAM" id="Coils"/>
    </source>
</evidence>
<gene>
    <name evidence="2" type="ORF">AALT52_01270</name>
</gene>
<protein>
    <recommendedName>
        <fullName evidence="4">Lipoprotein</fullName>
    </recommendedName>
</protein>
<reference evidence="2 3" key="1">
    <citation type="submission" date="2024-03" db="EMBL/GenBank/DDBJ databases">
        <title>Mouse gut bacterial collection (mGBC) of GemPharmatech.</title>
        <authorList>
            <person name="He Y."/>
            <person name="Dong L."/>
            <person name="Wu D."/>
            <person name="Gao X."/>
            <person name="Lin Z."/>
        </authorList>
    </citation>
    <scope>NUCLEOTIDE SEQUENCE [LARGE SCALE GENOMIC DNA]</scope>
    <source>
        <strain evidence="2 3">15-30</strain>
    </source>
</reference>
<comment type="caution">
    <text evidence="2">The sequence shown here is derived from an EMBL/GenBank/DDBJ whole genome shotgun (WGS) entry which is preliminary data.</text>
</comment>
<name>A0ABV4DQX2_9LACO</name>
<proteinExistence type="predicted"/>
<keyword evidence="3" id="KW-1185">Reference proteome</keyword>
<organism evidence="2 3">
    <name type="scientific">Ligilactobacillus faecis</name>
    <dbReference type="NCBI Taxonomy" id="762833"/>
    <lineage>
        <taxon>Bacteria</taxon>
        <taxon>Bacillati</taxon>
        <taxon>Bacillota</taxon>
        <taxon>Bacilli</taxon>
        <taxon>Lactobacillales</taxon>
        <taxon>Lactobacillaceae</taxon>
        <taxon>Ligilactobacillus</taxon>
    </lineage>
</organism>
<sequence>MSRRRLLAIIFCIGVFAIFGYSCEQLKQADENYKVYQSEYSNLRTEFNKLKASRRDVVFLDDEYNEMVVKTQKLLRIEEDFTKLHADKGYSKMRNSNEYKNLQLELGKFFSSDEDKKLYKSPWNYDISWSGSIQIGSERNGKYDIMFIYSKRDTVMMIVSCRYSIEDRMFSEFKTYVTADGLNANFYGDSNND</sequence>
<dbReference type="Proteomes" id="UP001565236">
    <property type="component" value="Unassembled WGS sequence"/>
</dbReference>
<dbReference type="RefSeq" id="WP_369940304.1">
    <property type="nucleotide sequence ID" value="NZ_JBCLUF010000003.1"/>
</dbReference>
<dbReference type="PROSITE" id="PS51257">
    <property type="entry name" value="PROKAR_LIPOPROTEIN"/>
    <property type="match status" value="1"/>
</dbReference>
<feature type="coiled-coil region" evidence="1">
    <location>
        <begin position="26"/>
        <end position="53"/>
    </location>
</feature>
<evidence type="ECO:0008006" key="4">
    <source>
        <dbReference type="Google" id="ProtNLM"/>
    </source>
</evidence>
<keyword evidence="1" id="KW-0175">Coiled coil</keyword>
<accession>A0ABV4DQX2</accession>
<dbReference type="EMBL" id="JBCLUF010000003">
    <property type="protein sequence ID" value="MEY8661529.1"/>
    <property type="molecule type" value="Genomic_DNA"/>
</dbReference>
<evidence type="ECO:0000313" key="2">
    <source>
        <dbReference type="EMBL" id="MEY8661529.1"/>
    </source>
</evidence>